<evidence type="ECO:0000259" key="8">
    <source>
        <dbReference type="Pfam" id="PF00460"/>
    </source>
</evidence>
<dbReference type="Proteomes" id="UP000034832">
    <property type="component" value="Unassembled WGS sequence"/>
</dbReference>
<keyword evidence="10" id="KW-0966">Cell projection</keyword>
<feature type="compositionally biased region" description="Polar residues" evidence="7">
    <location>
        <begin position="50"/>
        <end position="61"/>
    </location>
</feature>
<reference evidence="10 11" key="1">
    <citation type="submission" date="2019-04" db="EMBL/GenBank/DDBJ databases">
        <title>Whole genome sequencing of cave bacteria.</title>
        <authorList>
            <person name="Gan H.M."/>
            <person name="Barton H."/>
            <person name="Savka M.A."/>
        </authorList>
    </citation>
    <scope>NUCLEOTIDE SEQUENCE [LARGE SCALE GENOMIC DNA]</scope>
    <source>
        <strain evidence="10 11">LC387</strain>
    </source>
</reference>
<dbReference type="STRING" id="211460.YH63_04875"/>
<comment type="caution">
    <text evidence="10">The sequence shown here is derived from an EMBL/GenBank/DDBJ whole genome shotgun (WGS) entry which is preliminary data.</text>
</comment>
<dbReference type="EMBL" id="JACHIJ010000006">
    <property type="protein sequence ID" value="MBB5054316.1"/>
    <property type="molecule type" value="Genomic_DNA"/>
</dbReference>
<evidence type="ECO:0000313" key="10">
    <source>
        <dbReference type="EMBL" id="TKT72480.1"/>
    </source>
</evidence>
<sequence>MAITDLPMLSALRTKMQWHQERQRVLAENISNSDTPNFKPRDLVAPKFDSSGTGPVTGNMASLSMTRTSAGHIQGAGVSDNFNSHNRGGYATRPAGNAVSLEDEMMKVSANQGDYAAVTALYSRSLGLLKTAIGKR</sequence>
<dbReference type="AlphaFoldDB" id="A0A4U6BPP8"/>
<keyword evidence="4 6" id="KW-0975">Bacterial flagellum</keyword>
<dbReference type="Proteomes" id="UP000521227">
    <property type="component" value="Unassembled WGS sequence"/>
</dbReference>
<feature type="region of interest" description="Disordered" evidence="7">
    <location>
        <begin position="74"/>
        <end position="95"/>
    </location>
</feature>
<evidence type="ECO:0000256" key="6">
    <source>
        <dbReference type="PIRNR" id="PIRNR002889"/>
    </source>
</evidence>
<gene>
    <name evidence="10" type="primary">flgB</name>
    <name evidence="9" type="ORF">HNQ36_004318</name>
    <name evidence="10" type="ORF">YH63_014140</name>
</gene>
<proteinExistence type="inferred from homology"/>
<dbReference type="OrthoDB" id="9788334at2"/>
<dbReference type="NCBIfam" id="NF004654">
    <property type="entry name" value="PRK06004.1"/>
    <property type="match status" value="1"/>
</dbReference>
<evidence type="ECO:0000256" key="2">
    <source>
        <dbReference type="ARBA" id="ARBA00009677"/>
    </source>
</evidence>
<name>A0A4U6BPP8_9BRAD</name>
<comment type="function">
    <text evidence="5 6">Structural component of flagellum, the bacterial motility apparatus. Part of the rod structure of flagellar basal body.</text>
</comment>
<keyword evidence="11" id="KW-1185">Reference proteome</keyword>
<feature type="domain" description="Flagellar basal body rod protein N-terminal" evidence="8">
    <location>
        <begin position="19"/>
        <end position="39"/>
    </location>
</feature>
<feature type="region of interest" description="Disordered" evidence="7">
    <location>
        <begin position="31"/>
        <end position="61"/>
    </location>
</feature>
<comment type="subcellular location">
    <subcellularLocation>
        <location evidence="1 6">Bacterial flagellum basal body</location>
    </subcellularLocation>
</comment>
<dbReference type="GO" id="GO:0030694">
    <property type="term" value="C:bacterial-type flagellum basal body, rod"/>
    <property type="evidence" value="ECO:0007669"/>
    <property type="project" value="InterPro"/>
</dbReference>
<dbReference type="EMBL" id="LBIA02000001">
    <property type="protein sequence ID" value="TKT72480.1"/>
    <property type="molecule type" value="Genomic_DNA"/>
</dbReference>
<dbReference type="InterPro" id="IPR001444">
    <property type="entry name" value="Flag_bb_rod_N"/>
</dbReference>
<keyword evidence="10" id="KW-0282">Flagellum</keyword>
<comment type="subunit">
    <text evidence="6">The basal body constitutes a major portion of the flagellar organelle and consists of a number of rings mounted on a central rod.</text>
</comment>
<evidence type="ECO:0000256" key="3">
    <source>
        <dbReference type="ARBA" id="ARBA00014376"/>
    </source>
</evidence>
<dbReference type="Pfam" id="PF00460">
    <property type="entry name" value="Flg_bb_rod"/>
    <property type="match status" value="1"/>
</dbReference>
<evidence type="ECO:0000256" key="5">
    <source>
        <dbReference type="ARBA" id="ARBA00024934"/>
    </source>
</evidence>
<dbReference type="InterPro" id="IPR006300">
    <property type="entry name" value="FlgB"/>
</dbReference>
<evidence type="ECO:0000313" key="12">
    <source>
        <dbReference type="Proteomes" id="UP000521227"/>
    </source>
</evidence>
<comment type="similarity">
    <text evidence="2 6">Belongs to the flagella basal body rod proteins family.</text>
</comment>
<accession>A0A4U6BPP8</accession>
<evidence type="ECO:0000256" key="7">
    <source>
        <dbReference type="SAM" id="MobiDB-lite"/>
    </source>
</evidence>
<evidence type="ECO:0000256" key="4">
    <source>
        <dbReference type="ARBA" id="ARBA00023143"/>
    </source>
</evidence>
<dbReference type="RefSeq" id="WP_046827046.1">
    <property type="nucleotide sequence ID" value="NZ_JACHIJ010000006.1"/>
</dbReference>
<reference evidence="9 12" key="2">
    <citation type="submission" date="2020-08" db="EMBL/GenBank/DDBJ databases">
        <title>Genomic Encyclopedia of Type Strains, Phase IV (KMG-IV): sequencing the most valuable type-strain genomes for metagenomic binning, comparative biology and taxonomic classification.</title>
        <authorList>
            <person name="Goeker M."/>
        </authorList>
    </citation>
    <scope>NUCLEOTIDE SEQUENCE [LARGE SCALE GENOMIC DNA]</scope>
    <source>
        <strain evidence="9 12">DSM 17498</strain>
    </source>
</reference>
<organism evidence="10 11">
    <name type="scientific">Afipia massiliensis</name>
    <dbReference type="NCBI Taxonomy" id="211460"/>
    <lineage>
        <taxon>Bacteria</taxon>
        <taxon>Pseudomonadati</taxon>
        <taxon>Pseudomonadota</taxon>
        <taxon>Alphaproteobacteria</taxon>
        <taxon>Hyphomicrobiales</taxon>
        <taxon>Nitrobacteraceae</taxon>
        <taxon>Afipia</taxon>
    </lineage>
</organism>
<evidence type="ECO:0000313" key="9">
    <source>
        <dbReference type="EMBL" id="MBB5054316.1"/>
    </source>
</evidence>
<dbReference type="PIRSF" id="PIRSF002889">
    <property type="entry name" value="Rod_FlgB"/>
    <property type="match status" value="1"/>
</dbReference>
<protein>
    <recommendedName>
        <fullName evidence="3 6">Flagellar basal body rod protein FlgB</fullName>
    </recommendedName>
</protein>
<evidence type="ECO:0000313" key="11">
    <source>
        <dbReference type="Proteomes" id="UP000034832"/>
    </source>
</evidence>
<dbReference type="GO" id="GO:0071973">
    <property type="term" value="P:bacterial-type flagellum-dependent cell motility"/>
    <property type="evidence" value="ECO:0007669"/>
    <property type="project" value="InterPro"/>
</dbReference>
<evidence type="ECO:0000256" key="1">
    <source>
        <dbReference type="ARBA" id="ARBA00004117"/>
    </source>
</evidence>
<keyword evidence="10" id="KW-0969">Cilium</keyword>